<feature type="compositionally biased region" description="Low complexity" evidence="1">
    <location>
        <begin position="217"/>
        <end position="228"/>
    </location>
</feature>
<feature type="compositionally biased region" description="Polar residues" evidence="1">
    <location>
        <begin position="193"/>
        <end position="212"/>
    </location>
</feature>
<organism evidence="3 4">
    <name type="scientific">Aquarana catesbeiana</name>
    <name type="common">American bullfrog</name>
    <name type="synonym">Rana catesbeiana</name>
    <dbReference type="NCBI Taxonomy" id="8400"/>
    <lineage>
        <taxon>Eukaryota</taxon>
        <taxon>Metazoa</taxon>
        <taxon>Chordata</taxon>
        <taxon>Craniata</taxon>
        <taxon>Vertebrata</taxon>
        <taxon>Euteleostomi</taxon>
        <taxon>Amphibia</taxon>
        <taxon>Batrachia</taxon>
        <taxon>Anura</taxon>
        <taxon>Neobatrachia</taxon>
        <taxon>Ranoidea</taxon>
        <taxon>Ranidae</taxon>
        <taxon>Aquarana</taxon>
    </lineage>
</organism>
<dbReference type="InterPro" id="IPR013783">
    <property type="entry name" value="Ig-like_fold"/>
</dbReference>
<proteinExistence type="predicted"/>
<feature type="compositionally biased region" description="Low complexity" evidence="1">
    <location>
        <begin position="44"/>
        <end position="55"/>
    </location>
</feature>
<feature type="compositionally biased region" description="Polar residues" evidence="1">
    <location>
        <begin position="1"/>
        <end position="23"/>
    </location>
</feature>
<dbReference type="EMBL" id="KV923558">
    <property type="protein sequence ID" value="PIO40750.1"/>
    <property type="molecule type" value="Genomic_DNA"/>
</dbReference>
<keyword evidence="4" id="KW-1185">Reference proteome</keyword>
<protein>
    <recommendedName>
        <fullName evidence="2">Transglutaminase C-terminal domain-containing protein</fullName>
    </recommendedName>
</protein>
<dbReference type="Pfam" id="PF00927">
    <property type="entry name" value="Transglut_C"/>
    <property type="match status" value="2"/>
</dbReference>
<dbReference type="SUPFAM" id="SSF49309">
    <property type="entry name" value="Transglutaminase, two C-terminal domains"/>
    <property type="match status" value="2"/>
</dbReference>
<feature type="compositionally biased region" description="Polar residues" evidence="1">
    <location>
        <begin position="278"/>
        <end position="304"/>
    </location>
</feature>
<feature type="compositionally biased region" description="Polar residues" evidence="1">
    <location>
        <begin position="124"/>
        <end position="139"/>
    </location>
</feature>
<sequence>MTNRNRNMSPMRSSTPTPNSDLNGRSSSPSPSSGRAVQPRSEYRSASPSLSSPAAERGRSSSATRYLGRPSTAQPSENEYRPASPSPIGRPSSPALFSGRSVQPRSGNEYRPASPAPVAERGRSSSPVPFSGRPSSVQPPGTEFRPGSPLLVSPIARPSSPALFSGRSSPTPLSGSGYRPASPSPNSPVVASGRSSSPVPFSGRPSSAQPSGNGYRPASPSPSSMAAPTGRPLSPALVTGHASPVPAPGIGYRPSSPSPAALTGRPSSPSLFSGHPSHASNSANAYRPSSRSSGVHQPSSSASAGTDVAGKFRLLSPLVVGDDINLLLVLKNLTPYHRPVKVMLSASAVLYTGRRVNDIFTDQKSLIISPNQDAHISLQIPYSHYSKGLNEGNMIQVVALCELPFGAKLVVTKDLVLENPPIIIKPLSTAMLHKTMALEIRFTNPLHMAVTDCTLVVEGSGLVDRQLIAVVPYLKPNERIKFKVELTPYRSGIRQLIANFKCRYFSIKGYQLINVESW</sequence>
<evidence type="ECO:0000256" key="1">
    <source>
        <dbReference type="SAM" id="MobiDB-lite"/>
    </source>
</evidence>
<dbReference type="FunFam" id="2.60.40.10:FF:001482">
    <property type="entry name" value="Protein-glutamine gamma-glutamyltransferase 4"/>
    <property type="match status" value="1"/>
</dbReference>
<feature type="compositionally biased region" description="Low complexity" evidence="1">
    <location>
        <begin position="24"/>
        <end position="35"/>
    </location>
</feature>
<accession>A0A2G9SKS4</accession>
<dbReference type="OrthoDB" id="9890266at2759"/>
<name>A0A2G9SKS4_AQUCT</name>
<dbReference type="AlphaFoldDB" id="A0A2G9SKS4"/>
<dbReference type="InterPro" id="IPR036238">
    <property type="entry name" value="Transglutaminase_C_sf"/>
</dbReference>
<dbReference type="PANTHER" id="PTHR11590:SF50">
    <property type="entry name" value="PROTEIN-GLUTAMINE GAMMA-GLUTAMYLTRANSFERASE 6"/>
    <property type="match status" value="1"/>
</dbReference>
<dbReference type="Gene3D" id="2.60.40.10">
    <property type="entry name" value="Immunoglobulins"/>
    <property type="match status" value="2"/>
</dbReference>
<gene>
    <name evidence="3" type="ORF">AB205_0193530</name>
</gene>
<dbReference type="FunFam" id="2.60.40.10:FF:000171">
    <property type="entry name" value="protein-glutamine gamma-glutamyltransferase 6"/>
    <property type="match status" value="1"/>
</dbReference>
<dbReference type="InterPro" id="IPR008958">
    <property type="entry name" value="Transglutaminase_C"/>
</dbReference>
<dbReference type="Proteomes" id="UP000228934">
    <property type="component" value="Unassembled WGS sequence"/>
</dbReference>
<dbReference type="PANTHER" id="PTHR11590">
    <property type="entry name" value="PROTEIN-GLUTAMINE GAMMA-GLUTAMYLTRANSFERASE"/>
    <property type="match status" value="1"/>
</dbReference>
<feature type="domain" description="Transglutaminase C-terminal" evidence="2">
    <location>
        <begin position="308"/>
        <end position="397"/>
    </location>
</feature>
<feature type="region of interest" description="Disordered" evidence="1">
    <location>
        <begin position="1"/>
        <end position="306"/>
    </location>
</feature>
<evidence type="ECO:0000259" key="2">
    <source>
        <dbReference type="Pfam" id="PF00927"/>
    </source>
</evidence>
<evidence type="ECO:0000313" key="3">
    <source>
        <dbReference type="EMBL" id="PIO40750.1"/>
    </source>
</evidence>
<reference evidence="4" key="1">
    <citation type="journal article" date="2017" name="Nat. Commun.">
        <title>The North American bullfrog draft genome provides insight into hormonal regulation of long noncoding RNA.</title>
        <authorList>
            <person name="Hammond S.A."/>
            <person name="Warren R.L."/>
            <person name="Vandervalk B.P."/>
            <person name="Kucuk E."/>
            <person name="Khan H."/>
            <person name="Gibb E.A."/>
            <person name="Pandoh P."/>
            <person name="Kirk H."/>
            <person name="Zhao Y."/>
            <person name="Jones M."/>
            <person name="Mungall A.J."/>
            <person name="Coope R."/>
            <person name="Pleasance S."/>
            <person name="Moore R.A."/>
            <person name="Holt R.A."/>
            <person name="Round J.M."/>
            <person name="Ohora S."/>
            <person name="Walle B.V."/>
            <person name="Veldhoen N."/>
            <person name="Helbing C.C."/>
            <person name="Birol I."/>
        </authorList>
    </citation>
    <scope>NUCLEOTIDE SEQUENCE [LARGE SCALE GENOMIC DNA]</scope>
</reference>
<evidence type="ECO:0000313" key="4">
    <source>
        <dbReference type="Proteomes" id="UP000228934"/>
    </source>
</evidence>
<dbReference type="InterPro" id="IPR050779">
    <property type="entry name" value="Transglutaminase"/>
</dbReference>
<feature type="domain" description="Transglutaminase C-terminal" evidence="2">
    <location>
        <begin position="422"/>
        <end position="505"/>
    </location>
</feature>
<dbReference type="GO" id="GO:0003810">
    <property type="term" value="F:protein-glutamine gamma-glutamyltransferase activity"/>
    <property type="evidence" value="ECO:0007669"/>
    <property type="project" value="InterPro"/>
</dbReference>